<dbReference type="OrthoDB" id="9814359at2"/>
<dbReference type="Pfam" id="PF00403">
    <property type="entry name" value="HMA"/>
    <property type="match status" value="1"/>
</dbReference>
<dbReference type="GO" id="GO:0046872">
    <property type="term" value="F:metal ion binding"/>
    <property type="evidence" value="ECO:0007669"/>
    <property type="project" value="UniProtKB-KW"/>
</dbReference>
<gene>
    <name evidence="3" type="ORF">B4923_15430</name>
</gene>
<feature type="domain" description="HMA" evidence="2">
    <location>
        <begin position="2"/>
        <end position="69"/>
    </location>
</feature>
<dbReference type="RefSeq" id="WP_109055256.1">
    <property type="nucleotide sequence ID" value="NZ_QDKJ01000012.1"/>
</dbReference>
<reference evidence="3 4" key="1">
    <citation type="submission" date="2018-04" db="EMBL/GenBank/DDBJ databases">
        <title>Brenneria corticis sp.nov.</title>
        <authorList>
            <person name="Li Y."/>
        </authorList>
    </citation>
    <scope>NUCLEOTIDE SEQUENCE [LARGE SCALE GENOMIC DNA]</scope>
    <source>
        <strain evidence="3 4">LMG 27715</strain>
    </source>
</reference>
<dbReference type="Gene3D" id="3.30.70.100">
    <property type="match status" value="1"/>
</dbReference>
<comment type="caution">
    <text evidence="3">The sequence shown here is derived from an EMBL/GenBank/DDBJ whole genome shotgun (WGS) entry which is preliminary data.</text>
</comment>
<proteinExistence type="predicted"/>
<evidence type="ECO:0000313" key="3">
    <source>
        <dbReference type="EMBL" id="PWC10901.1"/>
    </source>
</evidence>
<dbReference type="Proteomes" id="UP000245138">
    <property type="component" value="Unassembled WGS sequence"/>
</dbReference>
<sequence length="72" mass="7481">MSYATISVQGMACGGCAGKVKNALEALNGVQGVEVTLETGLVNVEYNETEKANPAVFRDTVEGLGFDVVSEV</sequence>
<dbReference type="InterPro" id="IPR036163">
    <property type="entry name" value="HMA_dom_sf"/>
</dbReference>
<accession>A0A2U1TND0</accession>
<evidence type="ECO:0000259" key="2">
    <source>
        <dbReference type="PROSITE" id="PS50846"/>
    </source>
</evidence>
<dbReference type="SUPFAM" id="SSF55008">
    <property type="entry name" value="HMA, heavy metal-associated domain"/>
    <property type="match status" value="1"/>
</dbReference>
<dbReference type="InterPro" id="IPR006121">
    <property type="entry name" value="HMA_dom"/>
</dbReference>
<dbReference type="InterPro" id="IPR017969">
    <property type="entry name" value="Heavy-metal-associated_CS"/>
</dbReference>
<dbReference type="EMBL" id="QDKJ01000012">
    <property type="protein sequence ID" value="PWC10901.1"/>
    <property type="molecule type" value="Genomic_DNA"/>
</dbReference>
<organism evidence="3 4">
    <name type="scientific">Brenneria roseae subsp. americana</name>
    <dbReference type="NCBI Taxonomy" id="1508507"/>
    <lineage>
        <taxon>Bacteria</taxon>
        <taxon>Pseudomonadati</taxon>
        <taxon>Pseudomonadota</taxon>
        <taxon>Gammaproteobacteria</taxon>
        <taxon>Enterobacterales</taxon>
        <taxon>Pectobacteriaceae</taxon>
        <taxon>Brenneria</taxon>
    </lineage>
</organism>
<dbReference type="FunFam" id="3.30.70.100:FF:000001">
    <property type="entry name" value="ATPase copper transporting beta"/>
    <property type="match status" value="1"/>
</dbReference>
<name>A0A2U1TND0_9GAMM</name>
<evidence type="ECO:0000256" key="1">
    <source>
        <dbReference type="ARBA" id="ARBA00022723"/>
    </source>
</evidence>
<evidence type="ECO:0000313" key="4">
    <source>
        <dbReference type="Proteomes" id="UP000245138"/>
    </source>
</evidence>
<dbReference type="PROSITE" id="PS01047">
    <property type="entry name" value="HMA_1"/>
    <property type="match status" value="1"/>
</dbReference>
<protein>
    <submittedName>
        <fullName evidence="3">Copper-binding protein</fullName>
    </submittedName>
</protein>
<dbReference type="PROSITE" id="PS50846">
    <property type="entry name" value="HMA_2"/>
    <property type="match status" value="1"/>
</dbReference>
<dbReference type="AlphaFoldDB" id="A0A2U1TND0"/>
<dbReference type="CDD" id="cd00371">
    <property type="entry name" value="HMA"/>
    <property type="match status" value="1"/>
</dbReference>
<keyword evidence="1" id="KW-0479">Metal-binding</keyword>
<keyword evidence="4" id="KW-1185">Reference proteome</keyword>